<name>A0A9P6XFV4_RHIOR</name>
<comment type="caution">
    <text evidence="1">The sequence shown here is derived from an EMBL/GenBank/DDBJ whole genome shotgun (WGS) entry which is preliminary data.</text>
</comment>
<dbReference type="EMBL" id="JAANQT010000244">
    <property type="protein sequence ID" value="KAG1312830.1"/>
    <property type="molecule type" value="Genomic_DNA"/>
</dbReference>
<accession>A0A9P6XFV4</accession>
<evidence type="ECO:0000313" key="1">
    <source>
        <dbReference type="EMBL" id="KAG1312830.1"/>
    </source>
</evidence>
<proteinExistence type="predicted"/>
<gene>
    <name evidence="1" type="ORF">G6F64_002721</name>
</gene>
<protein>
    <submittedName>
        <fullName evidence="1">Uncharacterized protein</fullName>
    </submittedName>
</protein>
<reference evidence="1" key="1">
    <citation type="journal article" date="2020" name="Microb. Genom.">
        <title>Genetic diversity of clinical and environmental Mucorales isolates obtained from an investigation of mucormycosis cases among solid organ transplant recipients.</title>
        <authorList>
            <person name="Nguyen M.H."/>
            <person name="Kaul D."/>
            <person name="Muto C."/>
            <person name="Cheng S.J."/>
            <person name="Richter R.A."/>
            <person name="Bruno V.M."/>
            <person name="Liu G."/>
            <person name="Beyhan S."/>
            <person name="Sundermann A.J."/>
            <person name="Mounaud S."/>
            <person name="Pasculle A.W."/>
            <person name="Nierman W.C."/>
            <person name="Driscoll E."/>
            <person name="Cumbie R."/>
            <person name="Clancy C.J."/>
            <person name="Dupont C.L."/>
        </authorList>
    </citation>
    <scope>NUCLEOTIDE SEQUENCE</scope>
    <source>
        <strain evidence="1">GL11</strain>
    </source>
</reference>
<evidence type="ECO:0000313" key="2">
    <source>
        <dbReference type="Proteomes" id="UP000716291"/>
    </source>
</evidence>
<organism evidence="1 2">
    <name type="scientific">Rhizopus oryzae</name>
    <name type="common">Mucormycosis agent</name>
    <name type="synonym">Rhizopus arrhizus var. delemar</name>
    <dbReference type="NCBI Taxonomy" id="64495"/>
    <lineage>
        <taxon>Eukaryota</taxon>
        <taxon>Fungi</taxon>
        <taxon>Fungi incertae sedis</taxon>
        <taxon>Mucoromycota</taxon>
        <taxon>Mucoromycotina</taxon>
        <taxon>Mucoromycetes</taxon>
        <taxon>Mucorales</taxon>
        <taxon>Mucorineae</taxon>
        <taxon>Rhizopodaceae</taxon>
        <taxon>Rhizopus</taxon>
    </lineage>
</organism>
<keyword evidence="2" id="KW-1185">Reference proteome</keyword>
<dbReference type="Proteomes" id="UP000716291">
    <property type="component" value="Unassembled WGS sequence"/>
</dbReference>
<dbReference type="AlphaFoldDB" id="A0A9P6XFV4"/>
<sequence>MAVKKHESTVRAFLGRVVEEKFHTTYSTWKGCERRILFRKLIKKSRFSNGPEFYENTATGEELDKNEDEPYILPENLFDIRRLSDSSLDRNLEEHDQYGGALTEEMLRCAREDLNQMDDQKRRTDRDDNLSNLLIDPSHSDGMYLKILHVLKAVCPTKQ</sequence>
<dbReference type="OrthoDB" id="10270925at2759"/>